<name>A0A848HP15_9BURK</name>
<dbReference type="RefSeq" id="WP_169468023.1">
    <property type="nucleotide sequence ID" value="NZ_JABBGG010000010.1"/>
</dbReference>
<sequence>MHSHGPQAHLVQFYENERFLIAGLADFIGAALSGGDKGIVIAARNHLDQLENTLAQRGLLGGDTAHNYIPIDANHMLPLFMANGLPDQTWPGSPCTPDQPTPQLCAGHRRERRTLGKCLNTCSLPPPLPRSRGAAACPRSRPGMARRRQDPSQPCTSRTCATRSTSPTAR</sequence>
<dbReference type="Proteomes" id="UP000583752">
    <property type="component" value="Unassembled WGS sequence"/>
</dbReference>
<accession>A0A848HP15</accession>
<gene>
    <name evidence="2" type="ORF">HHL21_17000</name>
</gene>
<comment type="caution">
    <text evidence="2">The sequence shown here is derived from an EMBL/GenBank/DDBJ whole genome shotgun (WGS) entry which is preliminary data.</text>
</comment>
<evidence type="ECO:0000256" key="1">
    <source>
        <dbReference type="SAM" id="MobiDB-lite"/>
    </source>
</evidence>
<keyword evidence="3" id="KW-1185">Reference proteome</keyword>
<feature type="region of interest" description="Disordered" evidence="1">
    <location>
        <begin position="129"/>
        <end position="170"/>
    </location>
</feature>
<feature type="compositionally biased region" description="Low complexity" evidence="1">
    <location>
        <begin position="154"/>
        <end position="170"/>
    </location>
</feature>
<evidence type="ECO:0000313" key="3">
    <source>
        <dbReference type="Proteomes" id="UP000583752"/>
    </source>
</evidence>
<reference evidence="2 3" key="1">
    <citation type="submission" date="2020-04" db="EMBL/GenBank/DDBJ databases">
        <title>Massilia sp. RP-1-19 isolated from soil.</title>
        <authorList>
            <person name="Dahal R.H."/>
        </authorList>
    </citation>
    <scope>NUCLEOTIDE SEQUENCE [LARGE SCALE GENOMIC DNA]</scope>
    <source>
        <strain evidence="2 3">RP-1-19</strain>
    </source>
</reference>
<dbReference type="EMBL" id="JABBGG010000010">
    <property type="protein sequence ID" value="NML62747.1"/>
    <property type="molecule type" value="Genomic_DNA"/>
</dbReference>
<protein>
    <submittedName>
        <fullName evidence="2">Uncharacterized protein</fullName>
    </submittedName>
</protein>
<dbReference type="AlphaFoldDB" id="A0A848HP15"/>
<organism evidence="2 3">
    <name type="scientific">Massilia polaris</name>
    <dbReference type="NCBI Taxonomy" id="2728846"/>
    <lineage>
        <taxon>Bacteria</taxon>
        <taxon>Pseudomonadati</taxon>
        <taxon>Pseudomonadota</taxon>
        <taxon>Betaproteobacteria</taxon>
        <taxon>Burkholderiales</taxon>
        <taxon>Oxalobacteraceae</taxon>
        <taxon>Telluria group</taxon>
        <taxon>Massilia</taxon>
    </lineage>
</organism>
<evidence type="ECO:0000313" key="2">
    <source>
        <dbReference type="EMBL" id="NML62747.1"/>
    </source>
</evidence>
<proteinExistence type="predicted"/>